<dbReference type="AlphaFoldDB" id="A0A8H5I5V6"/>
<evidence type="ECO:0008006" key="3">
    <source>
        <dbReference type="Google" id="ProtNLM"/>
    </source>
</evidence>
<proteinExistence type="predicted"/>
<evidence type="ECO:0000313" key="1">
    <source>
        <dbReference type="EMBL" id="KAF5529880.1"/>
    </source>
</evidence>
<dbReference type="Proteomes" id="UP000582016">
    <property type="component" value="Unassembled WGS sequence"/>
</dbReference>
<keyword evidence="2" id="KW-1185">Reference proteome</keyword>
<dbReference type="OrthoDB" id="4974265at2759"/>
<dbReference type="InterPro" id="IPR036770">
    <property type="entry name" value="Ankyrin_rpt-contain_sf"/>
</dbReference>
<accession>A0A8H5I5V6</accession>
<dbReference type="EMBL" id="JAAOAQ010001160">
    <property type="protein sequence ID" value="KAF5529880.1"/>
    <property type="molecule type" value="Genomic_DNA"/>
</dbReference>
<reference evidence="1 2" key="1">
    <citation type="submission" date="2020-05" db="EMBL/GenBank/DDBJ databases">
        <title>Identification and distribution of gene clusters putatively required for synthesis of sphingolipid metabolism inhibitors in phylogenetically diverse species of the filamentous fungus Fusarium.</title>
        <authorList>
            <person name="Kim H.-S."/>
            <person name="Busman M."/>
            <person name="Brown D.W."/>
            <person name="Divon H."/>
            <person name="Uhlig S."/>
            <person name="Proctor R.H."/>
        </authorList>
    </citation>
    <scope>NUCLEOTIDE SEQUENCE [LARGE SCALE GENOMIC DNA]</scope>
    <source>
        <strain evidence="1 2">NRRL 13617</strain>
    </source>
</reference>
<evidence type="ECO:0000313" key="2">
    <source>
        <dbReference type="Proteomes" id="UP000582016"/>
    </source>
</evidence>
<dbReference type="Gene3D" id="1.25.40.20">
    <property type="entry name" value="Ankyrin repeat-containing domain"/>
    <property type="match status" value="1"/>
</dbReference>
<gene>
    <name evidence="1" type="ORF">FPHYL_14177</name>
</gene>
<name>A0A8H5I5V6_9HYPO</name>
<sequence>MNPRYSSNYTQAESKLSCLPTESLLDILDATTSFSDKIRLVSTYRRLYDLLVLSVYSEAGRQLKWLPMFDGAKRGNCQTIASCLEAGAPIDYEDTEFPYRHILPIRPLQTAIGFARPLTVKWLLDHGANPNCTREASLRHLLLHRLFGLSFYQDFPSILYLIK</sequence>
<comment type="caution">
    <text evidence="1">The sequence shown here is derived from an EMBL/GenBank/DDBJ whole genome shotgun (WGS) entry which is preliminary data.</text>
</comment>
<dbReference type="SUPFAM" id="SSF48403">
    <property type="entry name" value="Ankyrin repeat"/>
    <property type="match status" value="1"/>
</dbReference>
<organism evidence="1 2">
    <name type="scientific">Fusarium phyllophilum</name>
    <dbReference type="NCBI Taxonomy" id="47803"/>
    <lineage>
        <taxon>Eukaryota</taxon>
        <taxon>Fungi</taxon>
        <taxon>Dikarya</taxon>
        <taxon>Ascomycota</taxon>
        <taxon>Pezizomycotina</taxon>
        <taxon>Sordariomycetes</taxon>
        <taxon>Hypocreomycetidae</taxon>
        <taxon>Hypocreales</taxon>
        <taxon>Nectriaceae</taxon>
        <taxon>Fusarium</taxon>
        <taxon>Fusarium fujikuroi species complex</taxon>
    </lineage>
</organism>
<protein>
    <recommendedName>
        <fullName evidence="3">Ankyrin repeat protein</fullName>
    </recommendedName>
</protein>